<dbReference type="InterPro" id="IPR003661">
    <property type="entry name" value="HisK_dim/P_dom"/>
</dbReference>
<feature type="modified residue" description="4-aspartylphosphate" evidence="4">
    <location>
        <position position="400"/>
    </location>
</feature>
<dbReference type="CDD" id="cd00082">
    <property type="entry name" value="HisKA"/>
    <property type="match status" value="1"/>
</dbReference>
<sequence>MSDPHKTSKLLARQLRATLGAPSREALAAQFGPEASLDELRHLAARLPALLERVDTAYLDMERDLALVQRSLELSSAELNAARDVAEQANAAKSRFLANVSHELRTPVNGLAGMTQLMLMGSSLSDADRARLEVMDRSTRALQAIISDLLDWAQADARRVRLEREPFSVRELMRDVMVLLQGDADRKGLQLRCHLAPDLPPWLLGDAGRLRQILLNLIGNAVKFTDRGHVVVTLSGSVLGEGADAPYLLHGSVRDTGPGIPDADRDRIFQPFQQADGSITRRHGGTGLGLAISANLVHLMEGTMCLDSRLGEGSEFSFTVRLGQVAAEAAPQAQASSMLPAANDAPRGGLRVLVVEDNPVNQVVARAQLEHLGCEVSVVEDGESALALPVPLDYDLVLMDLNMPGLSGLSVAEGLRRREAALAQPHRVFICALTACASDEDRQMALAAGMDEHIAKPVRLETLDALLQRLRHPPSA</sequence>
<dbReference type="PANTHER" id="PTHR45339:SF5">
    <property type="entry name" value="HISTIDINE KINASE"/>
    <property type="match status" value="1"/>
</dbReference>
<evidence type="ECO:0000313" key="8">
    <source>
        <dbReference type="Proteomes" id="UP000672097"/>
    </source>
</evidence>
<feature type="domain" description="Histidine kinase" evidence="5">
    <location>
        <begin position="99"/>
        <end position="324"/>
    </location>
</feature>
<keyword evidence="3 4" id="KW-0597">Phosphoprotein</keyword>
<proteinExistence type="predicted"/>
<dbReference type="InterPro" id="IPR003594">
    <property type="entry name" value="HATPase_dom"/>
</dbReference>
<dbReference type="SMART" id="SM00448">
    <property type="entry name" value="REC"/>
    <property type="match status" value="1"/>
</dbReference>
<dbReference type="SMART" id="SM00388">
    <property type="entry name" value="HisKA"/>
    <property type="match status" value="1"/>
</dbReference>
<dbReference type="Proteomes" id="UP000672097">
    <property type="component" value="Unassembled WGS sequence"/>
</dbReference>
<comment type="catalytic activity">
    <reaction evidence="1">
        <text>ATP + protein L-histidine = ADP + protein N-phospho-L-histidine.</text>
        <dbReference type="EC" id="2.7.13.3"/>
    </reaction>
</comment>
<dbReference type="InterPro" id="IPR004358">
    <property type="entry name" value="Sig_transdc_His_kin-like_C"/>
</dbReference>
<dbReference type="Pfam" id="PF00512">
    <property type="entry name" value="HisKA"/>
    <property type="match status" value="1"/>
</dbReference>
<keyword evidence="8" id="KW-1185">Reference proteome</keyword>
<evidence type="ECO:0000256" key="2">
    <source>
        <dbReference type="ARBA" id="ARBA00012438"/>
    </source>
</evidence>
<dbReference type="EC" id="2.7.13.3" evidence="2"/>
<evidence type="ECO:0000259" key="6">
    <source>
        <dbReference type="PROSITE" id="PS50110"/>
    </source>
</evidence>
<dbReference type="PRINTS" id="PR00344">
    <property type="entry name" value="BCTRLSENSOR"/>
</dbReference>
<dbReference type="Pfam" id="PF00072">
    <property type="entry name" value="Response_reg"/>
    <property type="match status" value="1"/>
</dbReference>
<dbReference type="SUPFAM" id="SSF55874">
    <property type="entry name" value="ATPase domain of HSP90 chaperone/DNA topoisomerase II/histidine kinase"/>
    <property type="match status" value="1"/>
</dbReference>
<dbReference type="Gene3D" id="3.40.50.2300">
    <property type="match status" value="1"/>
</dbReference>
<evidence type="ECO:0000259" key="5">
    <source>
        <dbReference type="PROSITE" id="PS50109"/>
    </source>
</evidence>
<dbReference type="PANTHER" id="PTHR45339">
    <property type="entry name" value="HYBRID SIGNAL TRANSDUCTION HISTIDINE KINASE J"/>
    <property type="match status" value="1"/>
</dbReference>
<dbReference type="Pfam" id="PF02518">
    <property type="entry name" value="HATPase_c"/>
    <property type="match status" value="1"/>
</dbReference>
<dbReference type="InterPro" id="IPR011006">
    <property type="entry name" value="CheY-like_superfamily"/>
</dbReference>
<comment type="caution">
    <text evidence="7">The sequence shown here is derived from an EMBL/GenBank/DDBJ whole genome shotgun (WGS) entry which is preliminary data.</text>
</comment>
<dbReference type="SMART" id="SM00387">
    <property type="entry name" value="HATPase_c"/>
    <property type="match status" value="1"/>
</dbReference>
<accession>A0ABS5DSL7</accession>
<dbReference type="InterPro" id="IPR036890">
    <property type="entry name" value="HATPase_C_sf"/>
</dbReference>
<dbReference type="SUPFAM" id="SSF52172">
    <property type="entry name" value="CheY-like"/>
    <property type="match status" value="1"/>
</dbReference>
<organism evidence="7 8">
    <name type="scientific">Ideonella paludis</name>
    <dbReference type="NCBI Taxonomy" id="1233411"/>
    <lineage>
        <taxon>Bacteria</taxon>
        <taxon>Pseudomonadati</taxon>
        <taxon>Pseudomonadota</taxon>
        <taxon>Betaproteobacteria</taxon>
        <taxon>Burkholderiales</taxon>
        <taxon>Sphaerotilaceae</taxon>
        <taxon>Ideonella</taxon>
    </lineage>
</organism>
<dbReference type="InterPro" id="IPR036097">
    <property type="entry name" value="HisK_dim/P_sf"/>
</dbReference>
<evidence type="ECO:0000313" key="7">
    <source>
        <dbReference type="EMBL" id="MBQ0934095.1"/>
    </source>
</evidence>
<dbReference type="PROSITE" id="PS50110">
    <property type="entry name" value="RESPONSE_REGULATORY"/>
    <property type="match status" value="1"/>
</dbReference>
<feature type="domain" description="Response regulatory" evidence="6">
    <location>
        <begin position="351"/>
        <end position="471"/>
    </location>
</feature>
<dbReference type="SUPFAM" id="SSF47384">
    <property type="entry name" value="Homodimeric domain of signal transducing histidine kinase"/>
    <property type="match status" value="1"/>
</dbReference>
<reference evidence="7 8" key="1">
    <citation type="submission" date="2021-04" db="EMBL/GenBank/DDBJ databases">
        <title>The genome sequence of type strain Ideonella paludis KCTC 32238.</title>
        <authorList>
            <person name="Liu Y."/>
        </authorList>
    </citation>
    <scope>NUCLEOTIDE SEQUENCE [LARGE SCALE GENOMIC DNA]</scope>
    <source>
        <strain evidence="7 8">KCTC 32238</strain>
    </source>
</reference>
<gene>
    <name evidence="7" type="ORF">KAK11_02060</name>
</gene>
<dbReference type="CDD" id="cd17546">
    <property type="entry name" value="REC_hyHK_CKI1_RcsC-like"/>
    <property type="match status" value="1"/>
</dbReference>
<evidence type="ECO:0000256" key="4">
    <source>
        <dbReference type="PROSITE-ProRule" id="PRU00169"/>
    </source>
</evidence>
<dbReference type="CDD" id="cd16922">
    <property type="entry name" value="HATPase_EvgS-ArcB-TorS-like"/>
    <property type="match status" value="1"/>
</dbReference>
<dbReference type="PROSITE" id="PS50109">
    <property type="entry name" value="HIS_KIN"/>
    <property type="match status" value="1"/>
</dbReference>
<name>A0ABS5DSL7_9BURK</name>
<dbReference type="InterPro" id="IPR005467">
    <property type="entry name" value="His_kinase_dom"/>
</dbReference>
<dbReference type="RefSeq" id="WP_210805642.1">
    <property type="nucleotide sequence ID" value="NZ_JAGQDG010000001.1"/>
</dbReference>
<dbReference type="InterPro" id="IPR001789">
    <property type="entry name" value="Sig_transdc_resp-reg_receiver"/>
</dbReference>
<dbReference type="EMBL" id="JAGQDG010000001">
    <property type="protein sequence ID" value="MBQ0934095.1"/>
    <property type="molecule type" value="Genomic_DNA"/>
</dbReference>
<protein>
    <recommendedName>
        <fullName evidence="2">histidine kinase</fullName>
        <ecNumber evidence="2">2.7.13.3</ecNumber>
    </recommendedName>
</protein>
<dbReference type="Gene3D" id="1.10.287.130">
    <property type="match status" value="1"/>
</dbReference>
<evidence type="ECO:0000256" key="1">
    <source>
        <dbReference type="ARBA" id="ARBA00000085"/>
    </source>
</evidence>
<dbReference type="Gene3D" id="3.30.565.10">
    <property type="entry name" value="Histidine kinase-like ATPase, C-terminal domain"/>
    <property type="match status" value="1"/>
</dbReference>
<evidence type="ECO:0000256" key="3">
    <source>
        <dbReference type="ARBA" id="ARBA00022553"/>
    </source>
</evidence>